<feature type="region of interest" description="Disordered" evidence="10">
    <location>
        <begin position="661"/>
        <end position="680"/>
    </location>
</feature>
<dbReference type="InterPro" id="IPR003660">
    <property type="entry name" value="HAMP_dom"/>
</dbReference>
<dbReference type="PROSITE" id="PS50885">
    <property type="entry name" value="HAMP"/>
    <property type="match status" value="1"/>
</dbReference>
<evidence type="ECO:0000256" key="2">
    <source>
        <dbReference type="ARBA" id="ARBA00004370"/>
    </source>
</evidence>
<accession>A0ABW2KPE7</accession>
<dbReference type="PANTHER" id="PTHR45436:SF5">
    <property type="entry name" value="SENSOR HISTIDINE KINASE TRCS"/>
    <property type="match status" value="1"/>
</dbReference>
<name>A0ABW2KPE7_9ACTN</name>
<organism evidence="13 14">
    <name type="scientific">Marinactinospora rubrisoli</name>
    <dbReference type="NCBI Taxonomy" id="2715399"/>
    <lineage>
        <taxon>Bacteria</taxon>
        <taxon>Bacillati</taxon>
        <taxon>Actinomycetota</taxon>
        <taxon>Actinomycetes</taxon>
        <taxon>Streptosporangiales</taxon>
        <taxon>Nocardiopsidaceae</taxon>
        <taxon>Marinactinospora</taxon>
    </lineage>
</organism>
<comment type="catalytic activity">
    <reaction evidence="1">
        <text>ATP + protein L-histidine = ADP + protein N-phospho-L-histidine.</text>
        <dbReference type="EC" id="2.7.13.3"/>
    </reaction>
</comment>
<evidence type="ECO:0000256" key="4">
    <source>
        <dbReference type="ARBA" id="ARBA00022553"/>
    </source>
</evidence>
<feature type="transmembrane region" description="Helical" evidence="11">
    <location>
        <begin position="21"/>
        <end position="39"/>
    </location>
</feature>
<feature type="transmembrane region" description="Helical" evidence="11">
    <location>
        <begin position="325"/>
        <end position="347"/>
    </location>
</feature>
<dbReference type="PANTHER" id="PTHR45436">
    <property type="entry name" value="SENSOR HISTIDINE KINASE YKOH"/>
    <property type="match status" value="1"/>
</dbReference>
<evidence type="ECO:0000256" key="1">
    <source>
        <dbReference type="ARBA" id="ARBA00000085"/>
    </source>
</evidence>
<dbReference type="SMART" id="SM00387">
    <property type="entry name" value="HATPase_c"/>
    <property type="match status" value="1"/>
</dbReference>
<dbReference type="EMBL" id="JBHTBH010000018">
    <property type="protein sequence ID" value="MFC7331299.1"/>
    <property type="molecule type" value="Genomic_DNA"/>
</dbReference>
<keyword evidence="5" id="KW-0808">Transferase</keyword>
<evidence type="ECO:0000313" key="13">
    <source>
        <dbReference type="EMBL" id="MFC7331299.1"/>
    </source>
</evidence>
<evidence type="ECO:0000256" key="5">
    <source>
        <dbReference type="ARBA" id="ARBA00022679"/>
    </source>
</evidence>
<comment type="caution">
    <text evidence="13">The sequence shown here is derived from an EMBL/GenBank/DDBJ whole genome shotgun (WGS) entry which is preliminary data.</text>
</comment>
<dbReference type="Proteomes" id="UP001596540">
    <property type="component" value="Unassembled WGS sequence"/>
</dbReference>
<evidence type="ECO:0000313" key="14">
    <source>
        <dbReference type="Proteomes" id="UP001596540"/>
    </source>
</evidence>
<keyword evidence="9" id="KW-0902">Two-component regulatory system</keyword>
<dbReference type="SUPFAM" id="SSF55874">
    <property type="entry name" value="ATPase domain of HSP90 chaperone/DNA topoisomerase II/histidine kinase"/>
    <property type="match status" value="1"/>
</dbReference>
<keyword evidence="14" id="KW-1185">Reference proteome</keyword>
<evidence type="ECO:0000256" key="3">
    <source>
        <dbReference type="ARBA" id="ARBA00012438"/>
    </source>
</evidence>
<keyword evidence="7" id="KW-0418">Kinase</keyword>
<keyword evidence="6 11" id="KW-0812">Transmembrane</keyword>
<dbReference type="InterPro" id="IPR003594">
    <property type="entry name" value="HATPase_dom"/>
</dbReference>
<proteinExistence type="predicted"/>
<keyword evidence="4" id="KW-0597">Phosphoprotein</keyword>
<dbReference type="InterPro" id="IPR013587">
    <property type="entry name" value="Nitrate/nitrite_sensing"/>
</dbReference>
<evidence type="ECO:0000256" key="8">
    <source>
        <dbReference type="ARBA" id="ARBA00022989"/>
    </source>
</evidence>
<evidence type="ECO:0000256" key="10">
    <source>
        <dbReference type="SAM" id="MobiDB-lite"/>
    </source>
</evidence>
<keyword evidence="11" id="KW-0472">Membrane</keyword>
<dbReference type="InterPro" id="IPR050428">
    <property type="entry name" value="TCS_sensor_his_kinase"/>
</dbReference>
<evidence type="ECO:0000259" key="12">
    <source>
        <dbReference type="PROSITE" id="PS50885"/>
    </source>
</evidence>
<protein>
    <recommendedName>
        <fullName evidence="3">histidine kinase</fullName>
        <ecNumber evidence="3">2.7.13.3</ecNumber>
    </recommendedName>
</protein>
<sequence length="680" mass="74199">MGRLRAAAGRNSIRRQLTRNVLIPSVSFLLLWAIIAAAGSGQTAALALATLNGSDGVASLGAVAAELRHERRATQVFLGDTDRKAASALDHQRASTDEAFRAAYEQASRLLDRGDPEIRHRTRDFFENWKTLPALRGSVSAGRLDRETALVRYTDLINDIHLISDAIVMRLNDERSLTEGVLALQLMRARDYYSQADALLSGVIAAGAMTYEESAHFVHLTASYRDVLRDSEHHMAPAVRAHYDTMRTDDHWITVTRLSQAVVMREPVNGDGTTGRPAGWNTEVPVGLREWETAAAAAAPLFHDVVIAQIQSSIDSAWVAVRHRILVNVGGCLAAFVAGVTAIVVALRSARRLTGRLQRLRADTLEVADTRLPDIVSRAQNGGRVDVEAELPPLSYGQDEIGEVADAFNTAQRTAVRAAVKQAEIREGANRVFLGIAYRNQALVQRQLRLLDEIEYEEEDPRRLQKLFRLDHLATRGRRYADNLIILSGAPSARRWREHLPLVDVLRAAISETEDYQRVRLKSAPKAWVHGVAVADVVHLVAELVENATQFSPAGAPVDVNSGQVPGGLAIDVEDRGLGMSEEAYAEANRTLADAPEFDVMALPDEPRLGLFVVARLAARHGVRVRLCPSPYGGTRATAVLPDALLRDVPPAHEEVRELVPRQLGGADGATGSGECPGDR</sequence>
<dbReference type="EC" id="2.7.13.3" evidence="3"/>
<evidence type="ECO:0000256" key="7">
    <source>
        <dbReference type="ARBA" id="ARBA00022777"/>
    </source>
</evidence>
<comment type="subcellular location">
    <subcellularLocation>
        <location evidence="2">Membrane</location>
    </subcellularLocation>
</comment>
<feature type="domain" description="HAMP" evidence="12">
    <location>
        <begin position="351"/>
        <end position="420"/>
    </location>
</feature>
<evidence type="ECO:0000256" key="6">
    <source>
        <dbReference type="ARBA" id="ARBA00022692"/>
    </source>
</evidence>
<reference evidence="14" key="1">
    <citation type="journal article" date="2019" name="Int. J. Syst. Evol. Microbiol.">
        <title>The Global Catalogue of Microorganisms (GCM) 10K type strain sequencing project: providing services to taxonomists for standard genome sequencing and annotation.</title>
        <authorList>
            <consortium name="The Broad Institute Genomics Platform"/>
            <consortium name="The Broad Institute Genome Sequencing Center for Infectious Disease"/>
            <person name="Wu L."/>
            <person name="Ma J."/>
        </authorList>
    </citation>
    <scope>NUCLEOTIDE SEQUENCE [LARGE SCALE GENOMIC DNA]</scope>
    <source>
        <strain evidence="14">CGMCC 4.7382</strain>
    </source>
</reference>
<keyword evidence="8 11" id="KW-1133">Transmembrane helix</keyword>
<dbReference type="Pfam" id="PF02518">
    <property type="entry name" value="HATPase_c"/>
    <property type="match status" value="1"/>
</dbReference>
<dbReference type="Gene3D" id="3.30.565.10">
    <property type="entry name" value="Histidine kinase-like ATPase, C-terminal domain"/>
    <property type="match status" value="1"/>
</dbReference>
<dbReference type="Gene3D" id="6.10.340.10">
    <property type="match status" value="1"/>
</dbReference>
<dbReference type="Pfam" id="PF08376">
    <property type="entry name" value="NIT"/>
    <property type="match status" value="1"/>
</dbReference>
<gene>
    <name evidence="13" type="ORF">ACFQRF_26515</name>
</gene>
<evidence type="ECO:0000256" key="9">
    <source>
        <dbReference type="ARBA" id="ARBA00023012"/>
    </source>
</evidence>
<evidence type="ECO:0000256" key="11">
    <source>
        <dbReference type="SAM" id="Phobius"/>
    </source>
</evidence>
<dbReference type="RefSeq" id="WP_379874048.1">
    <property type="nucleotide sequence ID" value="NZ_JBHTBH010000018.1"/>
</dbReference>
<dbReference type="InterPro" id="IPR036890">
    <property type="entry name" value="HATPase_C_sf"/>
</dbReference>